<protein>
    <submittedName>
        <fullName evidence="1">Uncharacterized protein</fullName>
    </submittedName>
</protein>
<evidence type="ECO:0000313" key="1">
    <source>
        <dbReference type="EMBL" id="CAB4219019.1"/>
    </source>
</evidence>
<reference evidence="1" key="1">
    <citation type="submission" date="2020-05" db="EMBL/GenBank/DDBJ databases">
        <authorList>
            <person name="Chiriac C."/>
            <person name="Salcher M."/>
            <person name="Ghai R."/>
            <person name="Kavagutti S V."/>
        </authorList>
    </citation>
    <scope>NUCLEOTIDE SEQUENCE</scope>
</reference>
<dbReference type="EMBL" id="LR797474">
    <property type="protein sequence ID" value="CAB4219019.1"/>
    <property type="molecule type" value="Genomic_DNA"/>
</dbReference>
<proteinExistence type="predicted"/>
<gene>
    <name evidence="1" type="ORF">UFOVP1604_102</name>
</gene>
<name>A0A6J5SUP4_9CAUD</name>
<organism evidence="1">
    <name type="scientific">uncultured Caudovirales phage</name>
    <dbReference type="NCBI Taxonomy" id="2100421"/>
    <lineage>
        <taxon>Viruses</taxon>
        <taxon>Duplodnaviria</taxon>
        <taxon>Heunggongvirae</taxon>
        <taxon>Uroviricota</taxon>
        <taxon>Caudoviricetes</taxon>
        <taxon>Peduoviridae</taxon>
        <taxon>Maltschvirus</taxon>
        <taxon>Maltschvirus maltsch</taxon>
    </lineage>
</organism>
<accession>A0A6J5SUP4</accession>
<sequence>MTHLDKFEMVNLCETAEELTNALRAIADQETGMIKGRLREFDSQRMSGYVSLVINEGAPANLLTREFGIRQQALYLRYCIQNGI</sequence>